<dbReference type="GO" id="GO:0008168">
    <property type="term" value="F:methyltransferase activity"/>
    <property type="evidence" value="ECO:0007669"/>
    <property type="project" value="UniProtKB-KW"/>
</dbReference>
<dbReference type="GO" id="GO:0009435">
    <property type="term" value="P:NAD+ biosynthetic process"/>
    <property type="evidence" value="ECO:0007669"/>
    <property type="project" value="UniProtKB-UniPathway"/>
</dbReference>
<keyword evidence="7" id="KW-0808">Transferase</keyword>
<dbReference type="GO" id="GO:0004359">
    <property type="term" value="F:glutaminase activity"/>
    <property type="evidence" value="ECO:0007669"/>
    <property type="project" value="InterPro"/>
</dbReference>
<keyword evidence="7" id="KW-0489">Methyltransferase</keyword>
<protein>
    <submittedName>
        <fullName evidence="7">Related to trna methyltransferase</fullName>
    </submittedName>
</protein>
<evidence type="ECO:0000256" key="2">
    <source>
        <dbReference type="ARBA" id="ARBA00022598"/>
    </source>
</evidence>
<dbReference type="Gene3D" id="3.40.50.620">
    <property type="entry name" value="HUPs"/>
    <property type="match status" value="1"/>
</dbReference>
<accession>A0A127Z3B8</accession>
<dbReference type="InterPro" id="IPR022310">
    <property type="entry name" value="NAD/GMP_synthase"/>
</dbReference>
<dbReference type="GO" id="GO:0005737">
    <property type="term" value="C:cytoplasm"/>
    <property type="evidence" value="ECO:0007669"/>
    <property type="project" value="InterPro"/>
</dbReference>
<organism evidence="7">
    <name type="scientific">Sporisorium scitamineum</name>
    <dbReference type="NCBI Taxonomy" id="49012"/>
    <lineage>
        <taxon>Eukaryota</taxon>
        <taxon>Fungi</taxon>
        <taxon>Dikarya</taxon>
        <taxon>Basidiomycota</taxon>
        <taxon>Ustilaginomycotina</taxon>
        <taxon>Ustilaginomycetes</taxon>
        <taxon>Ustilaginales</taxon>
        <taxon>Ustilaginaceae</taxon>
        <taxon>Sporisorium</taxon>
    </lineage>
</organism>
<name>A0A127Z3B8_9BASI</name>
<dbReference type="UniPathway" id="UPA00253"/>
<dbReference type="InterPro" id="IPR003694">
    <property type="entry name" value="NAD_synthase"/>
</dbReference>
<gene>
    <name evidence="7" type="ORF">SPSC_03845</name>
</gene>
<proteinExistence type="predicted"/>
<dbReference type="GO" id="GO:0003952">
    <property type="term" value="F:NAD+ synthase (glutamine-hydrolyzing) activity"/>
    <property type="evidence" value="ECO:0007669"/>
    <property type="project" value="InterPro"/>
</dbReference>
<keyword evidence="5" id="KW-0520">NAD</keyword>
<evidence type="ECO:0000256" key="4">
    <source>
        <dbReference type="ARBA" id="ARBA00022840"/>
    </source>
</evidence>
<dbReference type="NCBIfam" id="TIGR00552">
    <property type="entry name" value="nadE"/>
    <property type="match status" value="1"/>
</dbReference>
<dbReference type="AlphaFoldDB" id="A0A127Z3B8"/>
<dbReference type="InterPro" id="IPR014729">
    <property type="entry name" value="Rossmann-like_a/b/a_fold"/>
</dbReference>
<dbReference type="CDD" id="cd00553">
    <property type="entry name" value="NAD_synthase"/>
    <property type="match status" value="1"/>
</dbReference>
<keyword evidence="2" id="KW-0436">Ligase</keyword>
<dbReference type="SUPFAM" id="SSF52402">
    <property type="entry name" value="Adenine nucleotide alpha hydrolases-like"/>
    <property type="match status" value="1"/>
</dbReference>
<dbReference type="GO" id="GO:0032259">
    <property type="term" value="P:methylation"/>
    <property type="evidence" value="ECO:0007669"/>
    <property type="project" value="UniProtKB-KW"/>
</dbReference>
<evidence type="ECO:0000256" key="1">
    <source>
        <dbReference type="ARBA" id="ARBA00004790"/>
    </source>
</evidence>
<evidence type="ECO:0000259" key="6">
    <source>
        <dbReference type="Pfam" id="PF02540"/>
    </source>
</evidence>
<comment type="pathway">
    <text evidence="1">Cofactor biosynthesis; NAD(+) biosynthesis.</text>
</comment>
<reference evidence="7" key="1">
    <citation type="submission" date="2014-06" db="EMBL/GenBank/DDBJ databases">
        <authorList>
            <person name="Ju J."/>
            <person name="Zhang J."/>
        </authorList>
    </citation>
    <scope>NUCLEOTIDE SEQUENCE</scope>
    <source>
        <strain evidence="7">SscI8</strain>
    </source>
</reference>
<keyword evidence="3" id="KW-0547">Nucleotide-binding</keyword>
<dbReference type="GO" id="GO:0005524">
    <property type="term" value="F:ATP binding"/>
    <property type="evidence" value="ECO:0007669"/>
    <property type="project" value="UniProtKB-KW"/>
</dbReference>
<evidence type="ECO:0000256" key="3">
    <source>
        <dbReference type="ARBA" id="ARBA00022741"/>
    </source>
</evidence>
<evidence type="ECO:0000256" key="5">
    <source>
        <dbReference type="ARBA" id="ARBA00023027"/>
    </source>
</evidence>
<sequence length="211" mass="22982">MTQEDSVLLEGEHAMELAYWEEEVIEALGVGLTDYLGKCSFEQVVLGLSGGIDSAVVAMLATHAGHPCSRHSAGQWHCDALSISSQGAFDDACALAASLNTKPDTLPIEPLIVAYEVALSECFAGLLPNLTKENLQSQIWGILWMAYSNKFGSLLLMTDNKESHSKEYPHQSPAELRVDQKYSDSLPPYDLLDAILGGYMDKAHSIHNIKS</sequence>
<evidence type="ECO:0000313" key="7">
    <source>
        <dbReference type="EMBL" id="CDR88185.1"/>
    </source>
</evidence>
<feature type="domain" description="NAD/GMP synthase" evidence="6">
    <location>
        <begin position="25"/>
        <end position="162"/>
    </location>
</feature>
<keyword evidence="4" id="KW-0067">ATP-binding</keyword>
<dbReference type="Pfam" id="PF02540">
    <property type="entry name" value="NAD_synthase"/>
    <property type="match status" value="1"/>
</dbReference>
<dbReference type="EMBL" id="LK056673">
    <property type="protein sequence ID" value="CDR88185.1"/>
    <property type="molecule type" value="Genomic_DNA"/>
</dbReference>
<dbReference type="OrthoDB" id="2020662at2759"/>